<accession>A0ABW0BK13</accession>
<dbReference type="Proteomes" id="UP001596087">
    <property type="component" value="Unassembled WGS sequence"/>
</dbReference>
<dbReference type="Pfam" id="PF08044">
    <property type="entry name" value="DUF1707"/>
    <property type="match status" value="1"/>
</dbReference>
<proteinExistence type="predicted"/>
<evidence type="ECO:0000259" key="1">
    <source>
        <dbReference type="Pfam" id="PF08044"/>
    </source>
</evidence>
<comment type="caution">
    <text evidence="2">The sequence shown here is derived from an EMBL/GenBank/DDBJ whole genome shotgun (WGS) entry which is preliminary data.</text>
</comment>
<dbReference type="InterPro" id="IPR012551">
    <property type="entry name" value="DUF1707_SHOCT-like"/>
</dbReference>
<dbReference type="PANTHER" id="PTHR40763:SF4">
    <property type="entry name" value="DUF1707 DOMAIN-CONTAINING PROTEIN"/>
    <property type="match status" value="1"/>
</dbReference>
<protein>
    <submittedName>
        <fullName evidence="2">DUF1707 domain-containing protein</fullName>
    </submittedName>
</protein>
<name>A0ABW0BK13_9ACTN</name>
<sequence length="214" mass="22603">MEGPLERRPEPGPDLIRVSDADRFRVAEVLREAAGEGRLDLDELDQRLEAAYAAKTYADLVPLTADLPVTGAAQAPVPRPAGPPVPLPTHDRTIAVMSGSQRVGPWSVGATHTAVAVMGGITLDLREARLTAPETVITANAFMGGIEVIVGPGVHLVVEGSGFMGGFEHARDKVAADLRPDSPVVRVRGFAVMAGVTVQRRRVRPPSGDLALED</sequence>
<dbReference type="RefSeq" id="WP_378590298.1">
    <property type="nucleotide sequence ID" value="NZ_JBHSKD010000011.1"/>
</dbReference>
<evidence type="ECO:0000313" key="2">
    <source>
        <dbReference type="EMBL" id="MFC5177353.1"/>
    </source>
</evidence>
<gene>
    <name evidence="2" type="ORF">ACFPGP_11770</name>
</gene>
<reference evidence="3" key="1">
    <citation type="journal article" date="2019" name="Int. J. Syst. Evol. Microbiol.">
        <title>The Global Catalogue of Microorganisms (GCM) 10K type strain sequencing project: providing services to taxonomists for standard genome sequencing and annotation.</title>
        <authorList>
            <consortium name="The Broad Institute Genomics Platform"/>
            <consortium name="The Broad Institute Genome Sequencing Center for Infectious Disease"/>
            <person name="Wu L."/>
            <person name="Ma J."/>
        </authorList>
    </citation>
    <scope>NUCLEOTIDE SEQUENCE [LARGE SCALE GENOMIC DNA]</scope>
    <source>
        <strain evidence="3">DFY41</strain>
    </source>
</reference>
<evidence type="ECO:0000313" key="3">
    <source>
        <dbReference type="Proteomes" id="UP001596087"/>
    </source>
</evidence>
<feature type="domain" description="DUF1707" evidence="1">
    <location>
        <begin position="16"/>
        <end position="68"/>
    </location>
</feature>
<dbReference type="PANTHER" id="PTHR40763">
    <property type="entry name" value="MEMBRANE PROTEIN-RELATED"/>
    <property type="match status" value="1"/>
</dbReference>
<dbReference type="EMBL" id="JBHSKD010000011">
    <property type="protein sequence ID" value="MFC5177353.1"/>
    <property type="molecule type" value="Genomic_DNA"/>
</dbReference>
<organism evidence="2 3">
    <name type="scientific">Nocardioides taihuensis</name>
    <dbReference type="NCBI Taxonomy" id="1835606"/>
    <lineage>
        <taxon>Bacteria</taxon>
        <taxon>Bacillati</taxon>
        <taxon>Actinomycetota</taxon>
        <taxon>Actinomycetes</taxon>
        <taxon>Propionibacteriales</taxon>
        <taxon>Nocardioidaceae</taxon>
        <taxon>Nocardioides</taxon>
    </lineage>
</organism>
<keyword evidence="3" id="KW-1185">Reference proteome</keyword>